<gene>
    <name evidence="4" type="ORF">CLV93_102592</name>
    <name evidence="3" type="ORF">JCM18694_12120</name>
</gene>
<dbReference type="Pfam" id="PF26216">
    <property type="entry name" value="GDPGP1_C"/>
    <property type="match status" value="1"/>
</dbReference>
<organism evidence="4 5">
    <name type="scientific">Prolixibacter denitrificans</name>
    <dbReference type="NCBI Taxonomy" id="1541063"/>
    <lineage>
        <taxon>Bacteria</taxon>
        <taxon>Pseudomonadati</taxon>
        <taxon>Bacteroidota</taxon>
        <taxon>Bacteroidia</taxon>
        <taxon>Marinilabiliales</taxon>
        <taxon>Prolixibacteraceae</taxon>
        <taxon>Prolixibacter</taxon>
    </lineage>
</organism>
<dbReference type="EMBL" id="BLAU01000001">
    <property type="protein sequence ID" value="GET20966.1"/>
    <property type="molecule type" value="Genomic_DNA"/>
</dbReference>
<dbReference type="SUPFAM" id="SSF54197">
    <property type="entry name" value="HIT-like"/>
    <property type="match status" value="1"/>
</dbReference>
<dbReference type="InterPro" id="IPR058865">
    <property type="entry name" value="GDPGP1_C"/>
</dbReference>
<feature type="domain" description="GDPGP1-like C-terminal" evidence="2">
    <location>
        <begin position="198"/>
        <end position="331"/>
    </location>
</feature>
<evidence type="ECO:0000259" key="2">
    <source>
        <dbReference type="Pfam" id="PF26216"/>
    </source>
</evidence>
<dbReference type="Proteomes" id="UP000240621">
    <property type="component" value="Unassembled WGS sequence"/>
</dbReference>
<keyword evidence="6" id="KW-1185">Reference proteome</keyword>
<sequence>MSNSVNLDDIIISKRALNLSEDSSLDQMADALQKQQQGVWPLYADNAKGLEQVQVKTFHYAQCDVKVQFNPARIKSSAAKVDNKSISERKCFLCTDALPPQQKGIPFNDEYLILVNPYPIFPRHLTIPRLEHVPQLIEPYFRDMLELSRALETYTVFYNGPKCGASAPDHMHFQAGNKGFLPVETEYNKLKVTTNRKLFSNDHLEIFAVSDYMRKFIAIESGDITLLHTAFGWLHELLEQRQQEPEPMLNILSGYENGKWRVLVFPRDKHRPDQYFAEGDENILLSPASVDFGGVCITPQEKDFHKIKAADLTDIFAQVSVNNSYFDELCTAYAKRMVE</sequence>
<evidence type="ECO:0000313" key="4">
    <source>
        <dbReference type="EMBL" id="PSK84801.1"/>
    </source>
</evidence>
<evidence type="ECO:0000313" key="5">
    <source>
        <dbReference type="Proteomes" id="UP000240621"/>
    </source>
</evidence>
<dbReference type="OrthoDB" id="5494374at2"/>
<dbReference type="Pfam" id="PF16269">
    <property type="entry name" value="DUF4922"/>
    <property type="match status" value="1"/>
</dbReference>
<evidence type="ECO:0000313" key="6">
    <source>
        <dbReference type="Proteomes" id="UP000396862"/>
    </source>
</evidence>
<dbReference type="AlphaFoldDB" id="A0A2P8CIK4"/>
<dbReference type="InterPro" id="IPR036265">
    <property type="entry name" value="HIT-like_sf"/>
</dbReference>
<name>A0A2P8CIK4_9BACT</name>
<reference evidence="4 5" key="1">
    <citation type="submission" date="2018-03" db="EMBL/GenBank/DDBJ databases">
        <title>Genomic Encyclopedia of Archaeal and Bacterial Type Strains, Phase II (KMG-II): from individual species to whole genera.</title>
        <authorList>
            <person name="Goeker M."/>
        </authorList>
    </citation>
    <scope>NUCLEOTIDE SEQUENCE [LARGE SCALE GENOMIC DNA]</scope>
    <source>
        <strain evidence="4 5">DSM 27267</strain>
    </source>
</reference>
<evidence type="ECO:0000313" key="3">
    <source>
        <dbReference type="EMBL" id="GET20966.1"/>
    </source>
</evidence>
<dbReference type="EMBL" id="PYGC01000002">
    <property type="protein sequence ID" value="PSK84801.1"/>
    <property type="molecule type" value="Genomic_DNA"/>
</dbReference>
<dbReference type="RefSeq" id="WP_106541368.1">
    <property type="nucleotide sequence ID" value="NZ_BLAU01000001.1"/>
</dbReference>
<protein>
    <submittedName>
        <fullName evidence="3">DUF4922 domain-containing protein</fullName>
    </submittedName>
    <submittedName>
        <fullName evidence="4">Uncharacterized protein DUF4922</fullName>
    </submittedName>
</protein>
<reference evidence="3 6" key="2">
    <citation type="submission" date="2019-10" db="EMBL/GenBank/DDBJ databases">
        <title>Prolixibacter strains distinguished by the presence of nitrate reductase genes were adept at nitrate-dependent anaerobic corrosion of metallic iron and carbon steel.</title>
        <authorList>
            <person name="Iino T."/>
            <person name="Shono N."/>
            <person name="Ito K."/>
            <person name="Nakamura R."/>
            <person name="Sueoka K."/>
            <person name="Harayama S."/>
            <person name="Ohkuma M."/>
        </authorList>
    </citation>
    <scope>NUCLEOTIDE SEQUENCE [LARGE SCALE GENOMIC DNA]</scope>
    <source>
        <strain evidence="3 6">MIC1-1</strain>
    </source>
</reference>
<evidence type="ECO:0000259" key="1">
    <source>
        <dbReference type="Pfam" id="PF16269"/>
    </source>
</evidence>
<proteinExistence type="predicted"/>
<feature type="domain" description="DUF4922" evidence="1">
    <location>
        <begin position="34"/>
        <end position="177"/>
    </location>
</feature>
<dbReference type="InterPro" id="IPR046320">
    <property type="entry name" value="DUF4922"/>
</dbReference>
<dbReference type="Proteomes" id="UP000396862">
    <property type="component" value="Unassembled WGS sequence"/>
</dbReference>
<comment type="caution">
    <text evidence="4">The sequence shown here is derived from an EMBL/GenBank/DDBJ whole genome shotgun (WGS) entry which is preliminary data.</text>
</comment>
<accession>A0A2P8CIK4</accession>